<keyword evidence="8" id="KW-1185">Reference proteome</keyword>
<accession>A0ABQ3SU91</accession>
<feature type="domain" description="ABC transporter" evidence="6">
    <location>
        <begin position="384"/>
        <end position="612"/>
    </location>
</feature>
<feature type="compositionally biased region" description="Pro residues" evidence="5">
    <location>
        <begin position="307"/>
        <end position="329"/>
    </location>
</feature>
<comment type="similarity">
    <text evidence="1">Belongs to the ABC transporter superfamily.</text>
</comment>
<dbReference type="SUPFAM" id="SSF52540">
    <property type="entry name" value="P-loop containing nucleoside triphosphate hydrolases"/>
    <property type="match status" value="2"/>
</dbReference>
<gene>
    <name evidence="7" type="ORF">Snoj_56280</name>
</gene>
<keyword evidence="3" id="KW-0547">Nucleotide-binding</keyword>
<protein>
    <recommendedName>
        <fullName evidence="6">ABC transporter domain-containing protein</fullName>
    </recommendedName>
</protein>
<dbReference type="RefSeq" id="WP_189747765.1">
    <property type="nucleotide sequence ID" value="NZ_BMRL01000030.1"/>
</dbReference>
<dbReference type="GeneID" id="95589947"/>
<feature type="region of interest" description="Disordered" evidence="5">
    <location>
        <begin position="274"/>
        <end position="334"/>
    </location>
</feature>
<sequence length="635" mass="65668">MIRFEQVSVVYEGASAPSLRGVDLVIPEGELTLLVGPSGVGKSTLLGTVSGLVPHFTGGTLRGRVTVAGRDTRTHEPRELADVVGTVGQDPLAHFVTDVVEDELAYGMESLGLPPAVMRRRVEETLDLLGLNELRDRPIATLSGGQQQRVAIGSVLTPHPRVLVLDEPTSALDPAAAEEVLAVLQRLVHDLGTTVLMAEHRLERVVQYADRVLLLPSPGAAPVIGTPAEIMAVSPVHPPVVSLGRLAGWSPLPLSVRDARRRAAPLVARLSAAPGIPDRLSGPAHPAASQGSAPDPAPQTPAGLKLPAPPVPAPPAFEAIPAPPAPEANPAPSAFEAIPASPAFEARGSGGGAPVAGAPGLLSRLLRRGRPSPDSAPAPREAPAEVHRVTVRRGRVQALHDITLTVAPGETIALMGRNGAGKSTLLSTLVGTVTPTTGEVTVGGRTPHRTAPPEMVRRVGLVPQEPRDLLYADTVAAECAAADSDAAAPPGTCRDLVSALLPDVPDDIHPRDLSEGQRLALALALVLTGRPALLLLDEPTRGLDYAAKVRLVEILRGLAADGHAIVLATHDVELAAELAHRVVILAGGEIVADGPTAEVVVSSPAFAPQVAKVLAPDPWLTVRQVAEALDAAEAP</sequence>
<evidence type="ECO:0000256" key="5">
    <source>
        <dbReference type="SAM" id="MobiDB-lite"/>
    </source>
</evidence>
<feature type="region of interest" description="Disordered" evidence="5">
    <location>
        <begin position="365"/>
        <end position="385"/>
    </location>
</feature>
<evidence type="ECO:0000256" key="4">
    <source>
        <dbReference type="ARBA" id="ARBA00022840"/>
    </source>
</evidence>
<evidence type="ECO:0000313" key="7">
    <source>
        <dbReference type="EMBL" id="GHI71710.1"/>
    </source>
</evidence>
<dbReference type="InterPro" id="IPR017871">
    <property type="entry name" value="ABC_transporter-like_CS"/>
</dbReference>
<evidence type="ECO:0000259" key="6">
    <source>
        <dbReference type="PROSITE" id="PS50893"/>
    </source>
</evidence>
<dbReference type="Proteomes" id="UP000613974">
    <property type="component" value="Unassembled WGS sequence"/>
</dbReference>
<dbReference type="SMART" id="SM00382">
    <property type="entry name" value="AAA"/>
    <property type="match status" value="2"/>
</dbReference>
<organism evidence="7 8">
    <name type="scientific">Streptomyces nojiriensis</name>
    <dbReference type="NCBI Taxonomy" id="66374"/>
    <lineage>
        <taxon>Bacteria</taxon>
        <taxon>Bacillati</taxon>
        <taxon>Actinomycetota</taxon>
        <taxon>Actinomycetes</taxon>
        <taxon>Kitasatosporales</taxon>
        <taxon>Streptomycetaceae</taxon>
        <taxon>Streptomyces</taxon>
    </lineage>
</organism>
<name>A0ABQ3SU91_9ACTN</name>
<dbReference type="PROSITE" id="PS50893">
    <property type="entry name" value="ABC_TRANSPORTER_2"/>
    <property type="match status" value="2"/>
</dbReference>
<dbReference type="InterPro" id="IPR050095">
    <property type="entry name" value="ECF_ABC_transporter_ATP-bd"/>
</dbReference>
<dbReference type="EMBL" id="BNEC01000005">
    <property type="protein sequence ID" value="GHI71710.1"/>
    <property type="molecule type" value="Genomic_DNA"/>
</dbReference>
<comment type="caution">
    <text evidence="7">The sequence shown here is derived from an EMBL/GenBank/DDBJ whole genome shotgun (WGS) entry which is preliminary data.</text>
</comment>
<dbReference type="PROSITE" id="PS00211">
    <property type="entry name" value="ABC_TRANSPORTER_1"/>
    <property type="match status" value="1"/>
</dbReference>
<evidence type="ECO:0000313" key="8">
    <source>
        <dbReference type="Proteomes" id="UP000613974"/>
    </source>
</evidence>
<reference evidence="8" key="1">
    <citation type="submission" date="2023-07" db="EMBL/GenBank/DDBJ databases">
        <title>Whole genome shotgun sequence of Streptomyces nojiriensis NBRC 13794.</title>
        <authorList>
            <person name="Komaki H."/>
            <person name="Tamura T."/>
        </authorList>
    </citation>
    <scope>NUCLEOTIDE SEQUENCE [LARGE SCALE GENOMIC DNA]</scope>
    <source>
        <strain evidence="8">NBRC 13794</strain>
    </source>
</reference>
<dbReference type="Pfam" id="PF00005">
    <property type="entry name" value="ABC_tran"/>
    <property type="match status" value="2"/>
</dbReference>
<keyword evidence="4" id="KW-0067">ATP-binding</keyword>
<dbReference type="Gene3D" id="3.40.50.300">
    <property type="entry name" value="P-loop containing nucleotide triphosphate hydrolases"/>
    <property type="match status" value="2"/>
</dbReference>
<dbReference type="InterPro" id="IPR015856">
    <property type="entry name" value="ABC_transpr_CbiO/EcfA_su"/>
</dbReference>
<proteinExistence type="inferred from homology"/>
<dbReference type="PANTHER" id="PTHR43553">
    <property type="entry name" value="HEAVY METAL TRANSPORTER"/>
    <property type="match status" value="1"/>
</dbReference>
<evidence type="ECO:0000256" key="3">
    <source>
        <dbReference type="ARBA" id="ARBA00022741"/>
    </source>
</evidence>
<evidence type="ECO:0000256" key="2">
    <source>
        <dbReference type="ARBA" id="ARBA00022448"/>
    </source>
</evidence>
<dbReference type="InterPro" id="IPR003593">
    <property type="entry name" value="AAA+_ATPase"/>
</dbReference>
<dbReference type="InterPro" id="IPR003439">
    <property type="entry name" value="ABC_transporter-like_ATP-bd"/>
</dbReference>
<dbReference type="InterPro" id="IPR027417">
    <property type="entry name" value="P-loop_NTPase"/>
</dbReference>
<dbReference type="CDD" id="cd03225">
    <property type="entry name" value="ABC_cobalt_CbiO_domain1"/>
    <property type="match status" value="1"/>
</dbReference>
<feature type="domain" description="ABC transporter" evidence="6">
    <location>
        <begin position="2"/>
        <end position="243"/>
    </location>
</feature>
<evidence type="ECO:0000256" key="1">
    <source>
        <dbReference type="ARBA" id="ARBA00005417"/>
    </source>
</evidence>
<keyword evidence="2" id="KW-0813">Transport</keyword>